<dbReference type="EMBL" id="ACDZ02000014">
    <property type="protein sequence ID" value="EER67794.1"/>
    <property type="molecule type" value="Genomic_DNA"/>
</dbReference>
<dbReference type="Proteomes" id="UP000006004">
    <property type="component" value="Unassembled WGS sequence"/>
</dbReference>
<evidence type="ECO:0000256" key="1">
    <source>
        <dbReference type="SAM" id="Phobius"/>
    </source>
</evidence>
<proteinExistence type="predicted"/>
<evidence type="ECO:0000313" key="3">
    <source>
        <dbReference type="Proteomes" id="UP000006004"/>
    </source>
</evidence>
<keyword evidence="3" id="KW-1185">Reference proteome</keyword>
<accession>C5NYC2</accession>
<feature type="transmembrane region" description="Helical" evidence="1">
    <location>
        <begin position="6"/>
        <end position="23"/>
    </location>
</feature>
<reference evidence="2" key="1">
    <citation type="submission" date="2009-01" db="EMBL/GenBank/DDBJ databases">
        <authorList>
            <person name="Fulton L."/>
            <person name="Clifton S."/>
            <person name="Chinwalla A.T."/>
            <person name="Mitreva M."/>
            <person name="Sodergren E."/>
            <person name="Weinstock G."/>
            <person name="Clifton S."/>
            <person name="Dooling D.J."/>
            <person name="Fulton B."/>
            <person name="Minx P."/>
            <person name="Pepin K.H."/>
            <person name="Johnson M."/>
            <person name="Bhonagiri V."/>
            <person name="Nash W.E."/>
            <person name="Mardis E.R."/>
            <person name="Wilson R.K."/>
        </authorList>
    </citation>
    <scope>NUCLEOTIDE SEQUENCE [LARGE SCALE GENOMIC DNA]</scope>
    <source>
        <strain evidence="2">ATCC 10379</strain>
    </source>
</reference>
<name>C5NYC2_9BACL</name>
<dbReference type="GeneID" id="93287500"/>
<keyword evidence="1" id="KW-1133">Transmembrane helix</keyword>
<keyword evidence="1" id="KW-0472">Membrane</keyword>
<gene>
    <name evidence="2" type="ORF">GEMHA0001_0460</name>
</gene>
<dbReference type="OrthoDB" id="2237251at2"/>
<dbReference type="RefSeq" id="WP_003145176.1">
    <property type="nucleotide sequence ID" value="NZ_ACDZ02000014.1"/>
</dbReference>
<protein>
    <submittedName>
        <fullName evidence="2">Uncharacterized protein</fullName>
    </submittedName>
</protein>
<keyword evidence="1" id="KW-0812">Transmembrane</keyword>
<comment type="caution">
    <text evidence="2">The sequence shown here is derived from an EMBL/GenBank/DDBJ whole genome shotgun (WGS) entry which is preliminary data.</text>
</comment>
<reference evidence="2" key="2">
    <citation type="submission" date="2009-06" db="EMBL/GenBank/DDBJ databases">
        <authorList>
            <person name="Sebastian Y."/>
            <person name="Madupu R."/>
            <person name="Durkin A.S."/>
            <person name="Torralba M."/>
            <person name="Methe B."/>
            <person name="Sutton G.G."/>
            <person name="Strausberg R.L."/>
            <person name="Nelson K.E."/>
        </authorList>
    </citation>
    <scope>NUCLEOTIDE SEQUENCE [LARGE SCALE GENOMIC DNA]</scope>
    <source>
        <strain evidence="2">ATCC 10379</strain>
    </source>
</reference>
<dbReference type="AlphaFoldDB" id="C5NYC2"/>
<sequence length="128" mass="15148">MFYDVLKVLVTGIITSIITILITNKVQRKGLKKETKREFVRKVYGYRYQLGSDRKEQSTEWEINFLLGQVPIMFSDNKSVLSAYRKLINERTDENLYVFLLELCRDADVSIDTAEWDKETVIRYIRVI</sequence>
<evidence type="ECO:0000313" key="2">
    <source>
        <dbReference type="EMBL" id="EER67794.1"/>
    </source>
</evidence>
<organism evidence="2 3">
    <name type="scientific">Gemella haemolysans ATCC 10379</name>
    <dbReference type="NCBI Taxonomy" id="546270"/>
    <lineage>
        <taxon>Bacteria</taxon>
        <taxon>Bacillati</taxon>
        <taxon>Bacillota</taxon>
        <taxon>Bacilli</taxon>
        <taxon>Bacillales</taxon>
        <taxon>Gemellaceae</taxon>
        <taxon>Gemella</taxon>
    </lineage>
</organism>